<dbReference type="OrthoDB" id="1696280at2759"/>
<evidence type="ECO:0000313" key="1">
    <source>
        <dbReference type="EMBL" id="CCI47267.1"/>
    </source>
</evidence>
<gene>
    <name evidence="1" type="ORF">BN9_082740</name>
</gene>
<dbReference type="InParanoid" id="A0A024GLP8"/>
<protein>
    <submittedName>
        <fullName evidence="1">Uncharacterized protein</fullName>
    </submittedName>
</protein>
<organism evidence="1 2">
    <name type="scientific">Albugo candida</name>
    <dbReference type="NCBI Taxonomy" id="65357"/>
    <lineage>
        <taxon>Eukaryota</taxon>
        <taxon>Sar</taxon>
        <taxon>Stramenopiles</taxon>
        <taxon>Oomycota</taxon>
        <taxon>Peronosporomycetes</taxon>
        <taxon>Albuginales</taxon>
        <taxon>Albuginaceae</taxon>
        <taxon>Albugo</taxon>
    </lineage>
</organism>
<dbReference type="AlphaFoldDB" id="A0A024GLP8"/>
<dbReference type="Proteomes" id="UP000053237">
    <property type="component" value="Unassembled WGS sequence"/>
</dbReference>
<proteinExistence type="predicted"/>
<dbReference type="EMBL" id="CAIX01000161">
    <property type="protein sequence ID" value="CCI47267.1"/>
    <property type="molecule type" value="Genomic_DNA"/>
</dbReference>
<comment type="caution">
    <text evidence="1">The sequence shown here is derived from an EMBL/GenBank/DDBJ whole genome shotgun (WGS) entry which is preliminary data.</text>
</comment>
<sequence>MGSKNLYQYCWQSPSRKTARTRAATGCSESKLVGLVDEACVIEEVLPRCKVTMAKRPAIPDHAHVGTNRLMRQNVADRIQDAKTEDFEKFLDLMQADKVQKALGL</sequence>
<accession>A0A024GLP8</accession>
<evidence type="ECO:0000313" key="2">
    <source>
        <dbReference type="Proteomes" id="UP000053237"/>
    </source>
</evidence>
<keyword evidence="2" id="KW-1185">Reference proteome</keyword>
<name>A0A024GLP8_9STRA</name>
<dbReference type="Gene3D" id="6.10.250.170">
    <property type="match status" value="1"/>
</dbReference>
<dbReference type="STRING" id="65357.A0A024GLP8"/>
<reference evidence="1 2" key="1">
    <citation type="submission" date="2012-05" db="EMBL/GenBank/DDBJ databases">
        <title>Recombination and specialization in a pathogen metapopulation.</title>
        <authorList>
            <person name="Gardiner A."/>
            <person name="Kemen E."/>
            <person name="Schultz-Larsen T."/>
            <person name="MacLean D."/>
            <person name="Van Oosterhout C."/>
            <person name="Jones J.D.G."/>
        </authorList>
    </citation>
    <scope>NUCLEOTIDE SEQUENCE [LARGE SCALE GENOMIC DNA]</scope>
    <source>
        <strain evidence="1 2">Ac Nc2</strain>
    </source>
</reference>